<dbReference type="SUPFAM" id="SSF47473">
    <property type="entry name" value="EF-hand"/>
    <property type="match status" value="1"/>
</dbReference>
<dbReference type="Proteomes" id="UP000095283">
    <property type="component" value="Unplaced"/>
</dbReference>
<evidence type="ECO:0000313" key="5">
    <source>
        <dbReference type="WBParaSite" id="Hba_14266"/>
    </source>
</evidence>
<dbReference type="GO" id="GO:0005509">
    <property type="term" value="F:calcium ion binding"/>
    <property type="evidence" value="ECO:0007669"/>
    <property type="project" value="InterPro"/>
</dbReference>
<reference evidence="5" key="1">
    <citation type="submission" date="2016-11" db="UniProtKB">
        <authorList>
            <consortium name="WormBaseParasite"/>
        </authorList>
    </citation>
    <scope>IDENTIFICATION</scope>
</reference>
<evidence type="ECO:0000256" key="1">
    <source>
        <dbReference type="SAM" id="Coils"/>
    </source>
</evidence>
<feature type="region of interest" description="Disordered" evidence="2">
    <location>
        <begin position="1"/>
        <end position="25"/>
    </location>
</feature>
<feature type="coiled-coil region" evidence="1">
    <location>
        <begin position="249"/>
        <end position="294"/>
    </location>
</feature>
<evidence type="ECO:0000313" key="4">
    <source>
        <dbReference type="Proteomes" id="UP000095283"/>
    </source>
</evidence>
<name>A0A1I7X9K3_HETBA</name>
<sequence>MEFIKRRPFGGTNRKDEKASRASAVNNNPPHRLLIDPTFLRTDPLRSPLFCYKYDLVIVSVFMSEIEVERFFSICDRGGKGYLVKEDLKVICPQLDDNDIVFIFAQLDSDGSGRIEKEAFCTKFENTVMQGEKNGLDGMQRRASVIEPTNVSFSNNVSTVSRTIIENSPFQQEDEVFDSDVGHVFPLPSLTHYETDKLYDSESDTSVSVDFAFPCQEEVLLLYQQLQSAGIPQLLKKFERVVGAFYKEIKEQKTENERLQHVYESERNMHHRIMEDVENELDQHLKVVEKKAREEAFSSNTSIVQPMFICFNFIKERIKLIREKEEMRTQLAAEMRDMQENIEKLQRIETVLQQKELKNNHQRELQEKLQVTEAFVDEISAAVEDNQNMQKQVQLLFEANKKLHDTNDSLREALDSRATLLRQFNLRTPSPLIFRDGMDSACTASCITSESVKLFSTTSACKFALEDDIVSFDGNSSHNSDQPKDNIAPSIVSL</sequence>
<feature type="region of interest" description="Disordered" evidence="2">
    <location>
        <begin position="474"/>
        <end position="494"/>
    </location>
</feature>
<dbReference type="FunFam" id="1.10.238.10:FF:000551">
    <property type="entry name" value="Mutated in colorectal cancer isoform 1"/>
    <property type="match status" value="1"/>
</dbReference>
<proteinExistence type="predicted"/>
<organism evidence="4 5">
    <name type="scientific">Heterorhabditis bacteriophora</name>
    <name type="common">Entomopathogenic nematode worm</name>
    <dbReference type="NCBI Taxonomy" id="37862"/>
    <lineage>
        <taxon>Eukaryota</taxon>
        <taxon>Metazoa</taxon>
        <taxon>Ecdysozoa</taxon>
        <taxon>Nematoda</taxon>
        <taxon>Chromadorea</taxon>
        <taxon>Rhabditida</taxon>
        <taxon>Rhabditina</taxon>
        <taxon>Rhabditomorpha</taxon>
        <taxon>Strongyloidea</taxon>
        <taxon>Heterorhabditidae</taxon>
        <taxon>Heterorhabditis</taxon>
    </lineage>
</organism>
<evidence type="ECO:0000256" key="2">
    <source>
        <dbReference type="SAM" id="MobiDB-lite"/>
    </source>
</evidence>
<dbReference type="InterPro" id="IPR011992">
    <property type="entry name" value="EF-hand-dom_pair"/>
</dbReference>
<dbReference type="Gene3D" id="1.10.238.10">
    <property type="entry name" value="EF-hand"/>
    <property type="match status" value="1"/>
</dbReference>
<evidence type="ECO:0000259" key="3">
    <source>
        <dbReference type="PROSITE" id="PS50222"/>
    </source>
</evidence>
<accession>A0A1I7X9K3</accession>
<protein>
    <submittedName>
        <fullName evidence="5">EF-hand domain-containing protein</fullName>
    </submittedName>
</protein>
<feature type="domain" description="EF-hand" evidence="3">
    <location>
        <begin position="95"/>
        <end position="130"/>
    </location>
</feature>
<dbReference type="InterPro" id="IPR002048">
    <property type="entry name" value="EF_hand_dom"/>
</dbReference>
<dbReference type="AlphaFoldDB" id="A0A1I7X9K3"/>
<dbReference type="WBParaSite" id="Hba_14266">
    <property type="protein sequence ID" value="Hba_14266"/>
    <property type="gene ID" value="Hba_14266"/>
</dbReference>
<dbReference type="PROSITE" id="PS50222">
    <property type="entry name" value="EF_HAND_2"/>
    <property type="match status" value="1"/>
</dbReference>
<keyword evidence="1" id="KW-0175">Coiled coil</keyword>
<dbReference type="SMART" id="SM00054">
    <property type="entry name" value="EFh"/>
    <property type="match status" value="2"/>
</dbReference>
<keyword evidence="4" id="KW-1185">Reference proteome</keyword>
<feature type="coiled-coil region" evidence="1">
    <location>
        <begin position="321"/>
        <end position="358"/>
    </location>
</feature>